<name>A0A1R3JPR1_9ROSI</name>
<dbReference type="Pfam" id="PF03478">
    <property type="entry name" value="Beta-prop_KIB1-4"/>
    <property type="match status" value="1"/>
</dbReference>
<comment type="caution">
    <text evidence="2">The sequence shown here is derived from an EMBL/GenBank/DDBJ whole genome shotgun (WGS) entry which is preliminary data.</text>
</comment>
<evidence type="ECO:0000313" key="2">
    <source>
        <dbReference type="EMBL" id="OMO96826.1"/>
    </source>
</evidence>
<evidence type="ECO:0000259" key="1">
    <source>
        <dbReference type="Pfam" id="PF03478"/>
    </source>
</evidence>
<dbReference type="Gene3D" id="1.20.1280.50">
    <property type="match status" value="1"/>
</dbReference>
<dbReference type="Proteomes" id="UP000187203">
    <property type="component" value="Unassembled WGS sequence"/>
</dbReference>
<protein>
    <submittedName>
        <fullName evidence="2">F-box protein</fullName>
    </submittedName>
</protein>
<organism evidence="2 3">
    <name type="scientific">Corchorus olitorius</name>
    <dbReference type="NCBI Taxonomy" id="93759"/>
    <lineage>
        <taxon>Eukaryota</taxon>
        <taxon>Viridiplantae</taxon>
        <taxon>Streptophyta</taxon>
        <taxon>Embryophyta</taxon>
        <taxon>Tracheophyta</taxon>
        <taxon>Spermatophyta</taxon>
        <taxon>Magnoliopsida</taxon>
        <taxon>eudicotyledons</taxon>
        <taxon>Gunneridae</taxon>
        <taxon>Pentapetalae</taxon>
        <taxon>rosids</taxon>
        <taxon>malvids</taxon>
        <taxon>Malvales</taxon>
        <taxon>Malvaceae</taxon>
        <taxon>Grewioideae</taxon>
        <taxon>Apeibeae</taxon>
        <taxon>Corchorus</taxon>
    </lineage>
</organism>
<dbReference type="AlphaFoldDB" id="A0A1R3JPR1"/>
<evidence type="ECO:0000313" key="3">
    <source>
        <dbReference type="Proteomes" id="UP000187203"/>
    </source>
</evidence>
<feature type="domain" description="KIB1-4 beta-propeller" evidence="1">
    <location>
        <begin position="139"/>
        <end position="384"/>
    </location>
</feature>
<reference evidence="3" key="1">
    <citation type="submission" date="2013-09" db="EMBL/GenBank/DDBJ databases">
        <title>Corchorus olitorius genome sequencing.</title>
        <authorList>
            <person name="Alam M."/>
            <person name="Haque M.S."/>
            <person name="Islam M.S."/>
            <person name="Emdad E.M."/>
            <person name="Islam M.M."/>
            <person name="Ahmed B."/>
            <person name="Halim A."/>
            <person name="Hossen Q.M.M."/>
            <person name="Hossain M.Z."/>
            <person name="Ahmed R."/>
            <person name="Khan M.M."/>
            <person name="Islam R."/>
            <person name="Rashid M.M."/>
            <person name="Khan S.A."/>
            <person name="Rahman M.S."/>
            <person name="Alam M."/>
            <person name="Yahiya A.S."/>
            <person name="Khan M.S."/>
            <person name="Azam M.S."/>
            <person name="Haque T."/>
            <person name="Lashkar M.Z.H."/>
            <person name="Akhand A.I."/>
            <person name="Morshed G."/>
            <person name="Roy S."/>
            <person name="Uddin K.S."/>
            <person name="Rabeya T."/>
            <person name="Hossain A.S."/>
            <person name="Chowdhury A."/>
            <person name="Snigdha A.R."/>
            <person name="Mortoza M.S."/>
            <person name="Matin S.A."/>
            <person name="Hoque S.M.E."/>
            <person name="Islam M.K."/>
            <person name="Roy D.K."/>
            <person name="Haider R."/>
            <person name="Moosa M.M."/>
            <person name="Elias S.M."/>
            <person name="Hasan A.M."/>
            <person name="Jahan S."/>
            <person name="Shafiuddin M."/>
            <person name="Mahmood N."/>
            <person name="Shommy N.S."/>
        </authorList>
    </citation>
    <scope>NUCLEOTIDE SEQUENCE [LARGE SCALE GENOMIC DNA]</scope>
    <source>
        <strain evidence="3">cv. O-4</strain>
    </source>
</reference>
<dbReference type="PANTHER" id="PTHR33110:SF71">
    <property type="entry name" value="F-BOX_KELCH-REPEAT PROTEIN"/>
    <property type="match status" value="1"/>
</dbReference>
<dbReference type="STRING" id="93759.A0A1R3JPR1"/>
<dbReference type="PANTHER" id="PTHR33110">
    <property type="entry name" value="F-BOX/KELCH-REPEAT PROTEIN-RELATED"/>
    <property type="match status" value="1"/>
</dbReference>
<keyword evidence="3" id="KW-1185">Reference proteome</keyword>
<dbReference type="OrthoDB" id="1470835at2759"/>
<dbReference type="InterPro" id="IPR005174">
    <property type="entry name" value="KIB1-4_b-propeller"/>
</dbReference>
<accession>A0A1R3JPR1</accession>
<gene>
    <name evidence="2" type="ORF">COLO4_15063</name>
</gene>
<dbReference type="EMBL" id="AWUE01015551">
    <property type="protein sequence ID" value="OMO96826.1"/>
    <property type="molecule type" value="Genomic_DNA"/>
</dbReference>
<sequence>MVNCSKLLHRHLGWPNRIRIRKRALRKGARSRVENEIGGRHVPRDMVDWSNLPLDIIERIIGRLGWLNRILTRARMRAVCKAWSVLAPPIPNPTIDNFPWALTRTVFYFPLKDLNGDQTGDRYYLNYPPLDKELSGGFRREEIPVFSDARAYASSYGWVLFFGRRRLLSEPVTKPHGLGNFFLYSPFTTEVIKLPDSNHEHELVDVATFNLDATSPKCVIFGLRKTWKKIFIYICSPGDIAWKTYEFEFDRPYSTAEHAIYADGIFYCVFSRGELGAFNLQLKERTMLTLKGLPGFDFQCARLIASDGELRLMGREKLEDIHDDYRTITFKNSKDLNLLKFDFSSKRWVREISLNNSVLFIGCTCFSCPAVGKTSQLANHVFSCSEFHPKVRCYGNKSEGRQYQNWARMTSYLNNIWIEFPSSAIWSANDLTTAP</sequence>
<proteinExistence type="predicted"/>